<evidence type="ECO:0000313" key="2">
    <source>
        <dbReference type="EMBL" id="KAF1980060.1"/>
    </source>
</evidence>
<protein>
    <recommendedName>
        <fullName evidence="4">Transcription factor domain-containing protein</fullName>
    </recommendedName>
</protein>
<dbReference type="AlphaFoldDB" id="A0A6A5VU10"/>
<feature type="compositionally biased region" description="Acidic residues" evidence="1">
    <location>
        <begin position="31"/>
        <end position="42"/>
    </location>
</feature>
<dbReference type="EMBL" id="ML976656">
    <property type="protein sequence ID" value="KAF1980060.1"/>
    <property type="molecule type" value="Genomic_DNA"/>
</dbReference>
<dbReference type="InterPro" id="IPR053029">
    <property type="entry name" value="RNA_pol_I-specific_init_factor"/>
</dbReference>
<reference evidence="2" key="1">
    <citation type="journal article" date="2020" name="Stud. Mycol.">
        <title>101 Dothideomycetes genomes: a test case for predicting lifestyles and emergence of pathogens.</title>
        <authorList>
            <person name="Haridas S."/>
            <person name="Albert R."/>
            <person name="Binder M."/>
            <person name="Bloem J."/>
            <person name="Labutti K."/>
            <person name="Salamov A."/>
            <person name="Andreopoulos B."/>
            <person name="Baker S."/>
            <person name="Barry K."/>
            <person name="Bills G."/>
            <person name="Bluhm B."/>
            <person name="Cannon C."/>
            <person name="Castanera R."/>
            <person name="Culley D."/>
            <person name="Daum C."/>
            <person name="Ezra D."/>
            <person name="Gonzalez J."/>
            <person name="Henrissat B."/>
            <person name="Kuo A."/>
            <person name="Liang C."/>
            <person name="Lipzen A."/>
            <person name="Lutzoni F."/>
            <person name="Magnuson J."/>
            <person name="Mondo S."/>
            <person name="Nolan M."/>
            <person name="Ohm R."/>
            <person name="Pangilinan J."/>
            <person name="Park H.-J."/>
            <person name="Ramirez L."/>
            <person name="Alfaro M."/>
            <person name="Sun H."/>
            <person name="Tritt A."/>
            <person name="Yoshinaga Y."/>
            <person name="Zwiers L.-H."/>
            <person name="Turgeon B."/>
            <person name="Goodwin S."/>
            <person name="Spatafora J."/>
            <person name="Crous P."/>
            <person name="Grigoriev I."/>
        </authorList>
    </citation>
    <scope>NUCLEOTIDE SEQUENCE</scope>
    <source>
        <strain evidence="2">CBS 107.79</strain>
    </source>
</reference>
<dbReference type="GO" id="GO:0001164">
    <property type="term" value="F:RNA polymerase I core promoter sequence-specific DNA binding"/>
    <property type="evidence" value="ECO:0007669"/>
    <property type="project" value="InterPro"/>
</dbReference>
<dbReference type="PANTHER" id="PTHR28244">
    <property type="entry name" value="RNA POLYMERASE I-SPECIFIC TRANSCRIPTION INITIATION FACTOR RRN11"/>
    <property type="match status" value="1"/>
</dbReference>
<dbReference type="GO" id="GO:0070860">
    <property type="term" value="C:RNA polymerase I core factor complex"/>
    <property type="evidence" value="ECO:0007669"/>
    <property type="project" value="TreeGrafter"/>
</dbReference>
<dbReference type="GO" id="GO:0001181">
    <property type="term" value="F:RNA polymerase I general transcription initiation factor activity"/>
    <property type="evidence" value="ECO:0007669"/>
    <property type="project" value="InterPro"/>
</dbReference>
<keyword evidence="3" id="KW-1185">Reference proteome</keyword>
<dbReference type="GO" id="GO:0042790">
    <property type="term" value="P:nucleolar large rRNA transcription by RNA polymerase I"/>
    <property type="evidence" value="ECO:0007669"/>
    <property type="project" value="TreeGrafter"/>
</dbReference>
<evidence type="ECO:0008006" key="4">
    <source>
        <dbReference type="Google" id="ProtNLM"/>
    </source>
</evidence>
<feature type="non-terminal residue" evidence="2">
    <location>
        <position position="321"/>
    </location>
</feature>
<feature type="compositionally biased region" description="Polar residues" evidence="1">
    <location>
        <begin position="9"/>
        <end position="20"/>
    </location>
</feature>
<dbReference type="InterPro" id="IPR007224">
    <property type="entry name" value="TIF_Rrn11"/>
</dbReference>
<organism evidence="2 3">
    <name type="scientific">Bimuria novae-zelandiae CBS 107.79</name>
    <dbReference type="NCBI Taxonomy" id="1447943"/>
    <lineage>
        <taxon>Eukaryota</taxon>
        <taxon>Fungi</taxon>
        <taxon>Dikarya</taxon>
        <taxon>Ascomycota</taxon>
        <taxon>Pezizomycotina</taxon>
        <taxon>Dothideomycetes</taxon>
        <taxon>Pleosporomycetidae</taxon>
        <taxon>Pleosporales</taxon>
        <taxon>Massarineae</taxon>
        <taxon>Didymosphaeriaceae</taxon>
        <taxon>Bimuria</taxon>
    </lineage>
</organism>
<dbReference type="PANTHER" id="PTHR28244:SF1">
    <property type="entry name" value="RNA POLYMERASE I-SPECIFIC TRANSCRIPTION INITIATION FACTOR RRN11"/>
    <property type="match status" value="1"/>
</dbReference>
<name>A0A6A5VU10_9PLEO</name>
<sequence length="321" mass="36425">MHHFATPLRPSQHTSLSLRASQYKRKRVDDSADDHDGLDDDANSGFHSDSQSAPLNLASTDAFQIPASPFPHVSPRVSRGPYYTAANVQQELAGLSPALFAPDTASKHQPVASQHDASALRTKHLHVLNTVMHRCLLEGDYDRASRAWGMILRTQAHGKSIEPRHNGLWGLGAELLLRRKENQENQNSQADDEDVFSDEGFQLARDYYERLILQYPFRVFQPHTVNATTFYPPLFSVWIMQVLERSRRMRRPDIQREELTGAREICQRLDELVQSPPFDKNTQLLILRGHVGYWISDILVGRTATQEQDDDADYGSDGIED</sequence>
<proteinExistence type="predicted"/>
<feature type="region of interest" description="Disordered" evidence="1">
    <location>
        <begin position="1"/>
        <end position="53"/>
    </location>
</feature>
<evidence type="ECO:0000256" key="1">
    <source>
        <dbReference type="SAM" id="MobiDB-lite"/>
    </source>
</evidence>
<evidence type="ECO:0000313" key="3">
    <source>
        <dbReference type="Proteomes" id="UP000800036"/>
    </source>
</evidence>
<accession>A0A6A5VU10</accession>
<dbReference type="GO" id="GO:0017025">
    <property type="term" value="F:TBP-class protein binding"/>
    <property type="evidence" value="ECO:0007669"/>
    <property type="project" value="TreeGrafter"/>
</dbReference>
<dbReference type="OrthoDB" id="2159786at2759"/>
<dbReference type="Proteomes" id="UP000800036">
    <property type="component" value="Unassembled WGS sequence"/>
</dbReference>
<dbReference type="Pfam" id="PF04090">
    <property type="entry name" value="Rrn11"/>
    <property type="match status" value="1"/>
</dbReference>
<gene>
    <name evidence="2" type="ORF">BU23DRAFT_416330</name>
</gene>